<dbReference type="KEGG" id="spii:G7077_02885"/>
<dbReference type="GO" id="GO:0004719">
    <property type="term" value="F:protein-L-isoaspartate (D-aspartate) O-methyltransferase activity"/>
    <property type="evidence" value="ECO:0007669"/>
    <property type="project" value="InterPro"/>
</dbReference>
<dbReference type="RefSeq" id="WP_166410407.1">
    <property type="nucleotide sequence ID" value="NZ_CP049869.1"/>
</dbReference>
<organism evidence="4 5">
    <name type="scientific">Sphingomonas piscis</name>
    <dbReference type="NCBI Taxonomy" id="2714943"/>
    <lineage>
        <taxon>Bacteria</taxon>
        <taxon>Pseudomonadati</taxon>
        <taxon>Pseudomonadota</taxon>
        <taxon>Alphaproteobacteria</taxon>
        <taxon>Sphingomonadales</taxon>
        <taxon>Sphingomonadaceae</taxon>
        <taxon>Sphingomonas</taxon>
    </lineage>
</organism>
<gene>
    <name evidence="4" type="ORF">G7077_02885</name>
</gene>
<dbReference type="CDD" id="cd02440">
    <property type="entry name" value="AdoMet_MTases"/>
    <property type="match status" value="1"/>
</dbReference>
<sequence length="216" mass="22390">MTLHAPVPDYAAARRAMVDSQLKPQGVTDAGVLAAMGRVPRERFVPAEVQPIAYIDRALPLGHGRFLSACSVHGQLLTQIAPQAGEKALVVGAGTGYAAALLADIGLQVTALEQEADLLAIGQAESVAIVQGDLEAGYPATGPYDVILIDGAVDYIPDAITDQLAPGGRLGTALSERGVTRLIVGRKAGGAFGYLSINDAGVPALPGFRRHHSFTF</sequence>
<evidence type="ECO:0000313" key="5">
    <source>
        <dbReference type="Proteomes" id="UP000503222"/>
    </source>
</evidence>
<comment type="similarity">
    <text evidence="1">Belongs to the methyltransferase superfamily. L-isoaspartyl/D-aspartyl protein methyltransferase family.</text>
</comment>
<dbReference type="Proteomes" id="UP000503222">
    <property type="component" value="Chromosome"/>
</dbReference>
<evidence type="ECO:0000256" key="2">
    <source>
        <dbReference type="ARBA" id="ARBA00013346"/>
    </source>
</evidence>
<dbReference type="InterPro" id="IPR000682">
    <property type="entry name" value="PCMT"/>
</dbReference>
<dbReference type="InterPro" id="IPR029063">
    <property type="entry name" value="SAM-dependent_MTases_sf"/>
</dbReference>
<dbReference type="Gene3D" id="3.40.50.150">
    <property type="entry name" value="Vaccinia Virus protein VP39"/>
    <property type="match status" value="1"/>
</dbReference>
<dbReference type="EMBL" id="CP049869">
    <property type="protein sequence ID" value="QIK78013.1"/>
    <property type="molecule type" value="Genomic_DNA"/>
</dbReference>
<evidence type="ECO:0000313" key="4">
    <source>
        <dbReference type="EMBL" id="QIK78013.1"/>
    </source>
</evidence>
<keyword evidence="4" id="KW-0808">Transferase</keyword>
<proteinExistence type="inferred from homology"/>
<accession>A0A6G7YMP3</accession>
<dbReference type="SUPFAM" id="SSF53335">
    <property type="entry name" value="S-adenosyl-L-methionine-dependent methyltransferases"/>
    <property type="match status" value="1"/>
</dbReference>
<name>A0A6G7YMP3_9SPHN</name>
<reference evidence="4 5" key="1">
    <citation type="submission" date="2020-03" db="EMBL/GenBank/DDBJ databases">
        <title>Sphingomonas sp. nov., isolated from fish.</title>
        <authorList>
            <person name="Hyun D.-W."/>
            <person name="Bae J.-W."/>
        </authorList>
    </citation>
    <scope>NUCLEOTIDE SEQUENCE [LARGE SCALE GENOMIC DNA]</scope>
    <source>
        <strain evidence="4 5">HDW15B</strain>
    </source>
</reference>
<keyword evidence="5" id="KW-1185">Reference proteome</keyword>
<evidence type="ECO:0000256" key="3">
    <source>
        <dbReference type="ARBA" id="ARBA00030757"/>
    </source>
</evidence>
<dbReference type="Pfam" id="PF01135">
    <property type="entry name" value="PCMT"/>
    <property type="match status" value="1"/>
</dbReference>
<evidence type="ECO:0000256" key="1">
    <source>
        <dbReference type="ARBA" id="ARBA00005369"/>
    </source>
</evidence>
<keyword evidence="4" id="KW-0489">Methyltransferase</keyword>
<protein>
    <recommendedName>
        <fullName evidence="2">Protein-L-isoaspartate O-methyltransferase</fullName>
    </recommendedName>
    <alternativeName>
        <fullName evidence="3">Protein L-isoaspartyl methyltransferase</fullName>
    </alternativeName>
</protein>
<dbReference type="AlphaFoldDB" id="A0A6G7YMP3"/>
<dbReference type="GO" id="GO:0005737">
    <property type="term" value="C:cytoplasm"/>
    <property type="evidence" value="ECO:0007669"/>
    <property type="project" value="TreeGrafter"/>
</dbReference>
<dbReference type="GO" id="GO:0032259">
    <property type="term" value="P:methylation"/>
    <property type="evidence" value="ECO:0007669"/>
    <property type="project" value="UniProtKB-KW"/>
</dbReference>
<dbReference type="PANTHER" id="PTHR11579:SF18">
    <property type="entry name" value="PROTEIN-L-ISOASPARTATE O-METHYLTRANSFERASE"/>
    <property type="match status" value="1"/>
</dbReference>
<dbReference type="PANTHER" id="PTHR11579">
    <property type="entry name" value="PROTEIN-L-ISOASPARTATE O-METHYLTRANSFERASE"/>
    <property type="match status" value="1"/>
</dbReference>